<gene>
    <name evidence="1" type="ORF">S03H2_08663</name>
</gene>
<dbReference type="AlphaFoldDB" id="X1DEE9"/>
<feature type="non-terminal residue" evidence="1">
    <location>
        <position position="1"/>
    </location>
</feature>
<comment type="caution">
    <text evidence="1">The sequence shown here is derived from an EMBL/GenBank/DDBJ whole genome shotgun (WGS) entry which is preliminary data.</text>
</comment>
<reference evidence="1" key="1">
    <citation type="journal article" date="2014" name="Front. Microbiol.">
        <title>High frequency of phylogenetically diverse reductive dehalogenase-homologous genes in deep subseafloor sedimentary metagenomes.</title>
        <authorList>
            <person name="Kawai M."/>
            <person name="Futagami T."/>
            <person name="Toyoda A."/>
            <person name="Takaki Y."/>
            <person name="Nishi S."/>
            <person name="Hori S."/>
            <person name="Arai W."/>
            <person name="Tsubouchi T."/>
            <person name="Morono Y."/>
            <person name="Uchiyama I."/>
            <person name="Ito T."/>
            <person name="Fujiyama A."/>
            <person name="Inagaki F."/>
            <person name="Takami H."/>
        </authorList>
    </citation>
    <scope>NUCLEOTIDE SEQUENCE</scope>
    <source>
        <strain evidence="1">Expedition CK06-06</strain>
    </source>
</reference>
<accession>X1DEE9</accession>
<dbReference type="EMBL" id="BARU01004252">
    <property type="protein sequence ID" value="GAH19166.1"/>
    <property type="molecule type" value="Genomic_DNA"/>
</dbReference>
<proteinExistence type="predicted"/>
<name>X1DEE9_9ZZZZ</name>
<sequence length="51" mass="6107">KWMLKTASLKRVEKFREASDVCVEECKDLPKGEKLDCRLRCMGRELEKTRY</sequence>
<organism evidence="1">
    <name type="scientific">marine sediment metagenome</name>
    <dbReference type="NCBI Taxonomy" id="412755"/>
    <lineage>
        <taxon>unclassified sequences</taxon>
        <taxon>metagenomes</taxon>
        <taxon>ecological metagenomes</taxon>
    </lineage>
</organism>
<evidence type="ECO:0000313" key="1">
    <source>
        <dbReference type="EMBL" id="GAH19166.1"/>
    </source>
</evidence>
<protein>
    <submittedName>
        <fullName evidence="1">Uncharacterized protein</fullName>
    </submittedName>
</protein>